<dbReference type="eggNOG" id="COG2914">
    <property type="taxonomic scope" value="Bacteria"/>
</dbReference>
<evidence type="ECO:0000256" key="1">
    <source>
        <dbReference type="ARBA" id="ARBA00010645"/>
    </source>
</evidence>
<comment type="caution">
    <text evidence="4">The sequence shown here is derived from an EMBL/GenBank/DDBJ whole genome shotgun (WGS) entry which is preliminary data.</text>
</comment>
<dbReference type="FunCoup" id="Q0EXK5">
    <property type="interactions" value="71"/>
</dbReference>
<dbReference type="SUPFAM" id="SSF54285">
    <property type="entry name" value="MoaD/ThiS"/>
    <property type="match status" value="1"/>
</dbReference>
<reference evidence="4 5" key="1">
    <citation type="submission" date="2006-09" db="EMBL/GenBank/DDBJ databases">
        <authorList>
            <person name="Emerson D."/>
            <person name="Ferriera S."/>
            <person name="Johnson J."/>
            <person name="Kravitz S."/>
            <person name="Halpern A."/>
            <person name="Remington K."/>
            <person name="Beeson K."/>
            <person name="Tran B."/>
            <person name="Rogers Y.-H."/>
            <person name="Friedman R."/>
            <person name="Venter J.C."/>
        </authorList>
    </citation>
    <scope>NUCLEOTIDE SEQUENCE [LARGE SCALE GENOMIC DNA]</scope>
    <source>
        <strain evidence="4 5">PV-1</strain>
    </source>
</reference>
<dbReference type="EMBL" id="AATS01000013">
    <property type="protein sequence ID" value="EAU54042.1"/>
    <property type="molecule type" value="Genomic_DNA"/>
</dbReference>
<keyword evidence="5" id="KW-1185">Reference proteome</keyword>
<dbReference type="RefSeq" id="WP_009850934.1">
    <property type="nucleotide sequence ID" value="NZ_DS022295.1"/>
</dbReference>
<protein>
    <recommendedName>
        <fullName evidence="2">UPF0125 protein SPV1_03358</fullName>
    </recommendedName>
</protein>
<dbReference type="NCBIfam" id="NF002490">
    <property type="entry name" value="PRK01777.1"/>
    <property type="match status" value="1"/>
</dbReference>
<dbReference type="OrthoDB" id="9796575at2"/>
<accession>Q0EXK5</accession>
<dbReference type="HOGENOM" id="CLU_150721_1_0_0"/>
<comment type="similarity">
    <text evidence="1 2">Belongs to the UPF0125 (RnfH) family.</text>
</comment>
<dbReference type="Gene3D" id="3.10.20.280">
    <property type="entry name" value="RnfH-like"/>
    <property type="match status" value="1"/>
</dbReference>
<feature type="region of interest" description="Disordered" evidence="3">
    <location>
        <begin position="79"/>
        <end position="104"/>
    </location>
</feature>
<sequence length="104" mass="11613">MHISIVYALPNEQFLESLDVAEGTTAEEALQASTVLEKFPEIDLAVNKLGIYAKLIKATQVLENGDRLEIYRPLPRKPRDAHAVEDKKARIRARKESRAAGDEA</sequence>
<evidence type="ECO:0000256" key="2">
    <source>
        <dbReference type="HAMAP-Rule" id="MF_00460"/>
    </source>
</evidence>
<dbReference type="HAMAP" id="MF_00460">
    <property type="entry name" value="UPF0125_RnfH"/>
    <property type="match status" value="1"/>
</dbReference>
<dbReference type="Pfam" id="PF03658">
    <property type="entry name" value="Ub-RnfH"/>
    <property type="match status" value="1"/>
</dbReference>
<evidence type="ECO:0000313" key="4">
    <source>
        <dbReference type="EMBL" id="EAU54042.1"/>
    </source>
</evidence>
<dbReference type="AlphaFoldDB" id="Q0EXK5"/>
<gene>
    <name evidence="4" type="ORF">SPV1_03358</name>
</gene>
<dbReference type="InterPro" id="IPR016155">
    <property type="entry name" value="Mopterin_synth/thiamin_S_b"/>
</dbReference>
<dbReference type="InterPro" id="IPR037021">
    <property type="entry name" value="RnfH_sf"/>
</dbReference>
<dbReference type="PANTHER" id="PTHR37483">
    <property type="entry name" value="UPF0125 PROTEIN RATB"/>
    <property type="match status" value="1"/>
</dbReference>
<dbReference type="InParanoid" id="Q0EXK5"/>
<dbReference type="PANTHER" id="PTHR37483:SF1">
    <property type="entry name" value="UPF0125 PROTEIN RATB"/>
    <property type="match status" value="1"/>
</dbReference>
<organism evidence="4 5">
    <name type="scientific">Mariprofundus ferrooxydans PV-1</name>
    <dbReference type="NCBI Taxonomy" id="314345"/>
    <lineage>
        <taxon>Bacteria</taxon>
        <taxon>Pseudomonadati</taxon>
        <taxon>Pseudomonadota</taxon>
        <taxon>Candidatius Mariprofundia</taxon>
        <taxon>Mariprofundales</taxon>
        <taxon>Mariprofundaceae</taxon>
        <taxon>Mariprofundus</taxon>
    </lineage>
</organism>
<evidence type="ECO:0000313" key="5">
    <source>
        <dbReference type="Proteomes" id="UP000005297"/>
    </source>
</evidence>
<dbReference type="InterPro" id="IPR005346">
    <property type="entry name" value="RnfH"/>
</dbReference>
<dbReference type="STRING" id="314344.AL013_12475"/>
<name>Q0EXK5_9PROT</name>
<evidence type="ECO:0000256" key="3">
    <source>
        <dbReference type="SAM" id="MobiDB-lite"/>
    </source>
</evidence>
<proteinExistence type="inferred from homology"/>
<dbReference type="Proteomes" id="UP000005297">
    <property type="component" value="Unassembled WGS sequence"/>
</dbReference>